<dbReference type="AlphaFoldDB" id="A0A927REI5"/>
<dbReference type="Proteomes" id="UP000638648">
    <property type="component" value="Unassembled WGS sequence"/>
</dbReference>
<dbReference type="RefSeq" id="WP_192755304.1">
    <property type="nucleotide sequence ID" value="NZ_BAABJL010000005.1"/>
</dbReference>
<dbReference type="SUPFAM" id="SSF53850">
    <property type="entry name" value="Periplasmic binding protein-like II"/>
    <property type="match status" value="1"/>
</dbReference>
<dbReference type="Pfam" id="PF01547">
    <property type="entry name" value="SBP_bac_1"/>
    <property type="match status" value="1"/>
</dbReference>
<dbReference type="PROSITE" id="PS51257">
    <property type="entry name" value="PROKAR_LIPOPROTEIN"/>
    <property type="match status" value="1"/>
</dbReference>
<name>A0A927REI5_9ACTN</name>
<dbReference type="PANTHER" id="PTHR43649:SF33">
    <property type="entry name" value="POLYGALACTURONAN_RHAMNOGALACTURONAN-BINDING PROTEIN YTCQ"/>
    <property type="match status" value="1"/>
</dbReference>
<gene>
    <name evidence="6" type="ORF">HEB94_009062</name>
</gene>
<keyword evidence="3" id="KW-0472">Membrane</keyword>
<dbReference type="InterPro" id="IPR006059">
    <property type="entry name" value="SBP"/>
</dbReference>
<evidence type="ECO:0000313" key="7">
    <source>
        <dbReference type="Proteomes" id="UP000638648"/>
    </source>
</evidence>
<keyword evidence="2" id="KW-0732">Signal</keyword>
<keyword evidence="7" id="KW-1185">Reference proteome</keyword>
<evidence type="ECO:0000313" key="6">
    <source>
        <dbReference type="EMBL" id="MBE1612214.1"/>
    </source>
</evidence>
<sequence>MRAAAGGALALGGLGASACSQTGRKTVDGKPVLSMWAFSRDGRVPWHEEAWRLYRKAKRPDFELEILTLPFQQMHDKILVAAQAGSGGPDIADIEISAFGRFIKGEPIFVDLTPALRERKLLDQFYRASATDPWTFEDRVYGLGNELNTCLMVYRADLYDAAGVTTPVETWDQFAEEGRRYHRDTGRYLTDVEYLDWQEWWQLTLQQGGGFFDRSGRPALDRPEGIRTLTYRRRAVQEGWAIRRSSDTGSPQQFAGLGNGTIATMFGPAWYFSGNSQNYIPDTAGKWRLQPFPRWDADGSRTATHGGTGVCVTRSCPLPDEAVDFVIWEHSTMESLLFDYRRRQTFPTFRPAYEDPALNEPVKFFSDQRVGQIVSDLSPDINSWSNSPFWPEVTQATLREGITPALSKDVEVAVAMRTAQEEAEKIIRLSTT</sequence>
<evidence type="ECO:0000256" key="4">
    <source>
        <dbReference type="ARBA" id="ARBA00023139"/>
    </source>
</evidence>
<evidence type="ECO:0000256" key="3">
    <source>
        <dbReference type="ARBA" id="ARBA00023136"/>
    </source>
</evidence>
<reference evidence="6" key="1">
    <citation type="submission" date="2020-10" db="EMBL/GenBank/DDBJ databases">
        <title>Sequencing the genomes of 1000 actinobacteria strains.</title>
        <authorList>
            <person name="Klenk H.-P."/>
        </authorList>
    </citation>
    <scope>NUCLEOTIDE SEQUENCE</scope>
    <source>
        <strain evidence="6">DSM 45354</strain>
    </source>
</reference>
<protein>
    <submittedName>
        <fullName evidence="6">Arabinosaccharide transport system substrate-binding protein</fullName>
    </submittedName>
</protein>
<dbReference type="Gene3D" id="3.40.190.10">
    <property type="entry name" value="Periplasmic binding protein-like II"/>
    <property type="match status" value="1"/>
</dbReference>
<evidence type="ECO:0000256" key="1">
    <source>
        <dbReference type="ARBA" id="ARBA00022475"/>
    </source>
</evidence>
<keyword evidence="4" id="KW-0564">Palmitate</keyword>
<evidence type="ECO:0000256" key="5">
    <source>
        <dbReference type="ARBA" id="ARBA00023288"/>
    </source>
</evidence>
<dbReference type="InterPro" id="IPR050490">
    <property type="entry name" value="Bact_solute-bd_prot1"/>
</dbReference>
<dbReference type="EMBL" id="JADBEM010000001">
    <property type="protein sequence ID" value="MBE1612214.1"/>
    <property type="molecule type" value="Genomic_DNA"/>
</dbReference>
<evidence type="ECO:0000256" key="2">
    <source>
        <dbReference type="ARBA" id="ARBA00022729"/>
    </source>
</evidence>
<proteinExistence type="predicted"/>
<keyword evidence="1" id="KW-1003">Cell membrane</keyword>
<accession>A0A927REI5</accession>
<comment type="caution">
    <text evidence="6">The sequence shown here is derived from an EMBL/GenBank/DDBJ whole genome shotgun (WGS) entry which is preliminary data.</text>
</comment>
<dbReference type="PANTHER" id="PTHR43649">
    <property type="entry name" value="ARABINOSE-BINDING PROTEIN-RELATED"/>
    <property type="match status" value="1"/>
</dbReference>
<organism evidence="6 7">
    <name type="scientific">Actinopolymorpha pittospori</name>
    <dbReference type="NCBI Taxonomy" id="648752"/>
    <lineage>
        <taxon>Bacteria</taxon>
        <taxon>Bacillati</taxon>
        <taxon>Actinomycetota</taxon>
        <taxon>Actinomycetes</taxon>
        <taxon>Propionibacteriales</taxon>
        <taxon>Actinopolymorphaceae</taxon>
        <taxon>Actinopolymorpha</taxon>
    </lineage>
</organism>
<keyword evidence="5" id="KW-0449">Lipoprotein</keyword>